<feature type="domain" description="SRCR" evidence="5">
    <location>
        <begin position="35"/>
        <end position="135"/>
    </location>
</feature>
<dbReference type="SMART" id="SM00202">
    <property type="entry name" value="SR"/>
    <property type="match status" value="2"/>
</dbReference>
<keyword evidence="1" id="KW-0732">Signal</keyword>
<feature type="region of interest" description="Disordered" evidence="4">
    <location>
        <begin position="140"/>
        <end position="185"/>
    </location>
</feature>
<dbReference type="FunFam" id="3.10.250.10:FF:000011">
    <property type="entry name" value="Scavenger receptor class A member 5"/>
    <property type="match status" value="1"/>
</dbReference>
<feature type="domain" description="SRCR" evidence="5">
    <location>
        <begin position="197"/>
        <end position="296"/>
    </location>
</feature>
<gene>
    <name evidence="6" type="primary">PLESTB002183</name>
    <name evidence="6" type="ORF">PLESTB_001430600</name>
</gene>
<feature type="compositionally biased region" description="Pro residues" evidence="4">
    <location>
        <begin position="141"/>
        <end position="185"/>
    </location>
</feature>
<dbReference type="Proteomes" id="UP001165080">
    <property type="component" value="Unassembled WGS sequence"/>
</dbReference>
<protein>
    <submittedName>
        <fullName evidence="6">AGAP004118-PA</fullName>
    </submittedName>
</protein>
<dbReference type="Gene3D" id="3.10.250.10">
    <property type="entry name" value="SRCR-like domain"/>
    <property type="match status" value="2"/>
</dbReference>
<comment type="caution">
    <text evidence="6">The sequence shown here is derived from an EMBL/GenBank/DDBJ whole genome shotgun (WGS) entry which is preliminary data.</text>
</comment>
<evidence type="ECO:0000313" key="6">
    <source>
        <dbReference type="EMBL" id="GLC58992.1"/>
    </source>
</evidence>
<evidence type="ECO:0000313" key="7">
    <source>
        <dbReference type="Proteomes" id="UP001165080"/>
    </source>
</evidence>
<name>A0A9W6F760_9CHLO</name>
<sequence length="300" mass="31867">MTCMYVCAHRSSSAATATTATVVPAAAVAPIKSVLAAARGWKQLQEGRVEIFNGAVWGTVCDDGFGDREADVVCRELGYAAGVSVQQWGGGTGEILMDGVNCAVYPPPERLHQCSFRGWGKHDCSHKEDVGVRCLVGVRRTPPPPPPNLPMPTSPPPPPSPPSPPHPSNPPVLSKPPSSPAVPPWPPAPPPSPLYAVRLVGGSKPGEGRVEIFNGTVWGTVCDDYFREKEAYVVCRELGYDTGVAVQKWGGGTGPILMDNVNCAIYPVPKRLHQCLFDGWGIHNCGHQEDVGVQCAFFGG</sequence>
<dbReference type="InterPro" id="IPR001190">
    <property type="entry name" value="SRCR"/>
</dbReference>
<dbReference type="InterPro" id="IPR036772">
    <property type="entry name" value="SRCR-like_dom_sf"/>
</dbReference>
<reference evidence="6 7" key="1">
    <citation type="journal article" date="2023" name="Commun. Biol.">
        <title>Reorganization of the ancestral sex-determining regions during the evolution of trioecy in Pleodorina starrii.</title>
        <authorList>
            <person name="Takahashi K."/>
            <person name="Suzuki S."/>
            <person name="Kawai-Toyooka H."/>
            <person name="Yamamoto K."/>
            <person name="Hamaji T."/>
            <person name="Ootsuki R."/>
            <person name="Yamaguchi H."/>
            <person name="Kawachi M."/>
            <person name="Higashiyama T."/>
            <person name="Nozaki H."/>
        </authorList>
    </citation>
    <scope>NUCLEOTIDE SEQUENCE [LARGE SCALE GENOMIC DNA]</scope>
    <source>
        <strain evidence="6 7">NIES-4479</strain>
    </source>
</reference>
<organism evidence="6 7">
    <name type="scientific">Pleodorina starrii</name>
    <dbReference type="NCBI Taxonomy" id="330485"/>
    <lineage>
        <taxon>Eukaryota</taxon>
        <taxon>Viridiplantae</taxon>
        <taxon>Chlorophyta</taxon>
        <taxon>core chlorophytes</taxon>
        <taxon>Chlorophyceae</taxon>
        <taxon>CS clade</taxon>
        <taxon>Chlamydomonadales</taxon>
        <taxon>Volvocaceae</taxon>
        <taxon>Pleodorina</taxon>
    </lineage>
</organism>
<evidence type="ECO:0000256" key="1">
    <source>
        <dbReference type="ARBA" id="ARBA00022729"/>
    </source>
</evidence>
<evidence type="ECO:0000256" key="3">
    <source>
        <dbReference type="ARBA" id="ARBA00023180"/>
    </source>
</evidence>
<keyword evidence="7" id="KW-1185">Reference proteome</keyword>
<dbReference type="PANTHER" id="PTHR48071">
    <property type="entry name" value="SRCR DOMAIN-CONTAINING PROTEIN"/>
    <property type="match status" value="1"/>
</dbReference>
<dbReference type="FunFam" id="3.10.250.10:FF:000001">
    <property type="entry name" value="Lysyl oxidase 4 isoform X1"/>
    <property type="match status" value="1"/>
</dbReference>
<dbReference type="GO" id="GO:0016020">
    <property type="term" value="C:membrane"/>
    <property type="evidence" value="ECO:0007669"/>
    <property type="project" value="InterPro"/>
</dbReference>
<dbReference type="EMBL" id="BRXU01000025">
    <property type="protein sequence ID" value="GLC58992.1"/>
    <property type="molecule type" value="Genomic_DNA"/>
</dbReference>
<evidence type="ECO:0000256" key="2">
    <source>
        <dbReference type="ARBA" id="ARBA00023157"/>
    </source>
</evidence>
<dbReference type="Pfam" id="PF00530">
    <property type="entry name" value="SRCR"/>
    <property type="match status" value="2"/>
</dbReference>
<dbReference type="SUPFAM" id="SSF56487">
    <property type="entry name" value="SRCR-like"/>
    <property type="match status" value="2"/>
</dbReference>
<keyword evidence="2" id="KW-1015">Disulfide bond</keyword>
<dbReference type="AlphaFoldDB" id="A0A9W6F760"/>
<dbReference type="PANTHER" id="PTHR48071:SF18">
    <property type="entry name" value="DELETED IN MALIGNANT BRAIN TUMORS 1 PROTEIN-RELATED"/>
    <property type="match status" value="1"/>
</dbReference>
<evidence type="ECO:0000256" key="4">
    <source>
        <dbReference type="SAM" id="MobiDB-lite"/>
    </source>
</evidence>
<accession>A0A9W6F760</accession>
<proteinExistence type="predicted"/>
<dbReference type="PROSITE" id="PS50287">
    <property type="entry name" value="SRCR_2"/>
    <property type="match status" value="2"/>
</dbReference>
<dbReference type="PRINTS" id="PR00258">
    <property type="entry name" value="SPERACTRCPTR"/>
</dbReference>
<evidence type="ECO:0000259" key="5">
    <source>
        <dbReference type="PROSITE" id="PS50287"/>
    </source>
</evidence>
<dbReference type="PROSITE" id="PS00420">
    <property type="entry name" value="SRCR_1"/>
    <property type="match status" value="1"/>
</dbReference>
<keyword evidence="3" id="KW-0325">Glycoprotein</keyword>